<keyword evidence="2" id="KW-1185">Reference proteome</keyword>
<dbReference type="KEGG" id="rlc:K227x_36700"/>
<dbReference type="Proteomes" id="UP000318538">
    <property type="component" value="Chromosome"/>
</dbReference>
<name>A0A517NDR0_9BACT</name>
<evidence type="ECO:0000313" key="2">
    <source>
        <dbReference type="Proteomes" id="UP000318538"/>
    </source>
</evidence>
<dbReference type="AlphaFoldDB" id="A0A517NDR0"/>
<sequence>MATEYALNTQDGYIADPWLGRVAQPPVSSNQFQSSAERKLDVKDNVGASMEHICTLE</sequence>
<proteinExistence type="predicted"/>
<reference evidence="1 2" key="1">
    <citation type="submission" date="2019-02" db="EMBL/GenBank/DDBJ databases">
        <title>Deep-cultivation of Planctomycetes and their phenomic and genomic characterization uncovers novel biology.</title>
        <authorList>
            <person name="Wiegand S."/>
            <person name="Jogler M."/>
            <person name="Boedeker C."/>
            <person name="Pinto D."/>
            <person name="Vollmers J."/>
            <person name="Rivas-Marin E."/>
            <person name="Kohn T."/>
            <person name="Peeters S.H."/>
            <person name="Heuer A."/>
            <person name="Rast P."/>
            <person name="Oberbeckmann S."/>
            <person name="Bunk B."/>
            <person name="Jeske O."/>
            <person name="Meyerdierks A."/>
            <person name="Storesund J.E."/>
            <person name="Kallscheuer N."/>
            <person name="Luecker S."/>
            <person name="Lage O.M."/>
            <person name="Pohl T."/>
            <person name="Merkel B.J."/>
            <person name="Hornburger P."/>
            <person name="Mueller R.-W."/>
            <person name="Bruemmer F."/>
            <person name="Labrenz M."/>
            <person name="Spormann A.M."/>
            <person name="Op den Camp H."/>
            <person name="Overmann J."/>
            <person name="Amann R."/>
            <person name="Jetten M.S.M."/>
            <person name="Mascher T."/>
            <person name="Medema M.H."/>
            <person name="Devos D.P."/>
            <person name="Kaster A.-K."/>
            <person name="Ovreas L."/>
            <person name="Rohde M."/>
            <person name="Galperin M.Y."/>
            <person name="Jogler C."/>
        </authorList>
    </citation>
    <scope>NUCLEOTIDE SEQUENCE [LARGE SCALE GENOMIC DNA]</scope>
    <source>
        <strain evidence="1 2">K22_7</strain>
    </source>
</reference>
<protein>
    <submittedName>
        <fullName evidence="1">Uncharacterized protein</fullName>
    </submittedName>
</protein>
<dbReference type="EMBL" id="CP036525">
    <property type="protein sequence ID" value="QDT05270.1"/>
    <property type="molecule type" value="Genomic_DNA"/>
</dbReference>
<accession>A0A517NDR0</accession>
<organism evidence="1 2">
    <name type="scientific">Rubripirellula lacrimiformis</name>
    <dbReference type="NCBI Taxonomy" id="1930273"/>
    <lineage>
        <taxon>Bacteria</taxon>
        <taxon>Pseudomonadati</taxon>
        <taxon>Planctomycetota</taxon>
        <taxon>Planctomycetia</taxon>
        <taxon>Pirellulales</taxon>
        <taxon>Pirellulaceae</taxon>
        <taxon>Rubripirellula</taxon>
    </lineage>
</organism>
<gene>
    <name evidence="1" type="ORF">K227x_36700</name>
</gene>
<evidence type="ECO:0000313" key="1">
    <source>
        <dbReference type="EMBL" id="QDT05270.1"/>
    </source>
</evidence>